<evidence type="ECO:0000313" key="2">
    <source>
        <dbReference type="Proteomes" id="UP000673375"/>
    </source>
</evidence>
<protein>
    <submittedName>
        <fullName evidence="1">DUF2806 domain-containing protein</fullName>
    </submittedName>
</protein>
<name>A0ABS4CIX0_9ENTE</name>
<keyword evidence="2" id="KW-1185">Reference proteome</keyword>
<dbReference type="InterPro" id="IPR021254">
    <property type="entry name" value="DUF2806"/>
</dbReference>
<reference evidence="1 2" key="1">
    <citation type="submission" date="2020-12" db="EMBL/GenBank/DDBJ databases">
        <title>Vagococcus allomyrinae sp. nov. and Enterococcus lavae sp. nov., isolated from the larvae of Allomyrina dichotoma.</title>
        <authorList>
            <person name="Lee S.D."/>
        </authorList>
    </citation>
    <scope>NUCLEOTIDE SEQUENCE [LARGE SCALE GENOMIC DNA]</scope>
    <source>
        <strain evidence="1 2">BWM-S5</strain>
    </source>
</reference>
<comment type="caution">
    <text evidence="1">The sequence shown here is derived from an EMBL/GenBank/DDBJ whole genome shotgun (WGS) entry which is preliminary data.</text>
</comment>
<dbReference type="EMBL" id="JAEDXU010000003">
    <property type="protein sequence ID" value="MBP1046212.1"/>
    <property type="molecule type" value="Genomic_DNA"/>
</dbReference>
<dbReference type="Proteomes" id="UP000673375">
    <property type="component" value="Unassembled WGS sequence"/>
</dbReference>
<gene>
    <name evidence="1" type="ORF">I6N96_07940</name>
</gene>
<dbReference type="Pfam" id="PF10987">
    <property type="entry name" value="DUF2806"/>
    <property type="match status" value="1"/>
</dbReference>
<organism evidence="1 2">
    <name type="scientific">Enterococcus larvae</name>
    <dbReference type="NCBI Taxonomy" id="2794352"/>
    <lineage>
        <taxon>Bacteria</taxon>
        <taxon>Bacillati</taxon>
        <taxon>Bacillota</taxon>
        <taxon>Bacilli</taxon>
        <taxon>Lactobacillales</taxon>
        <taxon>Enterococcaceae</taxon>
        <taxon>Enterococcus</taxon>
    </lineage>
</organism>
<evidence type="ECO:0000313" key="1">
    <source>
        <dbReference type="EMBL" id="MBP1046212.1"/>
    </source>
</evidence>
<sequence length="367" mass="42941">MFNIPTYFQIVLEESIEVEEWKFPKRVSEALSHVLVEDSDDFLTTYFYNQFFKGSNKGKTLFDEILEKLKRSTHTEYIHGMAHRFSLINDRNSKFNAEKVAEKLLRAIENGKNLSGDIRQGLISSYYANRKETIYLFLSEALYYALAVQKKGNATYRQMEKVIRKEYRSPLFKEKLTWLGLSEEDIRSTEFSPRLVEALKIMTKKEIEVFLQVASLSLYDEDGDYYLYKPTTEEEFELYKKYGIGNKEFLLMNECGFVDVGVPRKNKMVVLDNEPVGFQNLNLVLAMHMKVGKACQLDYSDFPFTTIGEELLDIIDFDSSNEFLIELATVMKKQWKNDALRMTIFKVEEMEAFEDMATVDWTKGMFI</sequence>
<proteinExistence type="predicted"/>
<dbReference type="RefSeq" id="WP_209557028.1">
    <property type="nucleotide sequence ID" value="NZ_JAEDXU010000003.1"/>
</dbReference>
<accession>A0ABS4CIX0</accession>